<evidence type="ECO:0000313" key="3">
    <source>
        <dbReference type="Proteomes" id="UP000193240"/>
    </source>
</evidence>
<evidence type="ECO:0000313" key="2">
    <source>
        <dbReference type="EMBL" id="OSS44617.1"/>
    </source>
</evidence>
<reference evidence="2 3" key="1">
    <citation type="journal article" date="2017" name="Genome Announc.">
        <title>Genome sequence of the saprophytic ascomycete Epicoccum nigrum ICMP 19927 strain isolated from New Zealand.</title>
        <authorList>
            <person name="Fokin M."/>
            <person name="Fleetwood D."/>
            <person name="Weir B.S."/>
            <person name="Villas-Boas S.G."/>
        </authorList>
    </citation>
    <scope>NUCLEOTIDE SEQUENCE [LARGE SCALE GENOMIC DNA]</scope>
    <source>
        <strain evidence="2 3">ICMP 19927</strain>
    </source>
</reference>
<dbReference type="SMART" id="SM00256">
    <property type="entry name" value="FBOX"/>
    <property type="match status" value="1"/>
</dbReference>
<feature type="domain" description="F-box" evidence="1">
    <location>
        <begin position="53"/>
        <end position="99"/>
    </location>
</feature>
<dbReference type="AlphaFoldDB" id="A0A1Y2LN55"/>
<organism evidence="2 3">
    <name type="scientific">Epicoccum nigrum</name>
    <name type="common">Soil fungus</name>
    <name type="synonym">Epicoccum purpurascens</name>
    <dbReference type="NCBI Taxonomy" id="105696"/>
    <lineage>
        <taxon>Eukaryota</taxon>
        <taxon>Fungi</taxon>
        <taxon>Dikarya</taxon>
        <taxon>Ascomycota</taxon>
        <taxon>Pezizomycotina</taxon>
        <taxon>Dothideomycetes</taxon>
        <taxon>Pleosporomycetidae</taxon>
        <taxon>Pleosporales</taxon>
        <taxon>Pleosporineae</taxon>
        <taxon>Didymellaceae</taxon>
        <taxon>Epicoccum</taxon>
    </lineage>
</organism>
<dbReference type="PROSITE" id="PS50181">
    <property type="entry name" value="FBOX"/>
    <property type="match status" value="1"/>
</dbReference>
<dbReference type="Pfam" id="PF12937">
    <property type="entry name" value="F-box-like"/>
    <property type="match status" value="1"/>
</dbReference>
<gene>
    <name evidence="2" type="ORF">B5807_10706</name>
</gene>
<accession>A0A1Y2LN55</accession>
<protein>
    <recommendedName>
        <fullName evidence="1">F-box domain-containing protein</fullName>
    </recommendedName>
</protein>
<dbReference type="InterPro" id="IPR001810">
    <property type="entry name" value="F-box_dom"/>
</dbReference>
<dbReference type="Proteomes" id="UP000193240">
    <property type="component" value="Unassembled WGS sequence"/>
</dbReference>
<keyword evidence="3" id="KW-1185">Reference proteome</keyword>
<evidence type="ECO:0000259" key="1">
    <source>
        <dbReference type="PROSITE" id="PS50181"/>
    </source>
</evidence>
<dbReference type="EMBL" id="KZ107856">
    <property type="protein sequence ID" value="OSS44617.1"/>
    <property type="molecule type" value="Genomic_DNA"/>
</dbReference>
<dbReference type="SUPFAM" id="SSF81383">
    <property type="entry name" value="F-box domain"/>
    <property type="match status" value="1"/>
</dbReference>
<dbReference type="InParanoid" id="A0A1Y2LN55"/>
<dbReference type="InterPro" id="IPR036047">
    <property type="entry name" value="F-box-like_dom_sf"/>
</dbReference>
<sequence length="459" mass="52656">MASASADPPKGDHGITETTGLPPWLANHLNIEWNQDDVDALLTSIDASQDATAPTSHSLPAELLLLIIEYIPVGYLLDIRLVCRGFRDAIDGRILYHHLQRTRLVGYLGSRNNTTMGTMSDEAYEDLHLLYADFKCLEDEGSDEASETRQTVRRALWSNTYAKFTSGLQWKEAHQLHASREEIPSSLNLLSSLQLSRNHQAYGTLTWAIQLDSCVLDLDLPLAVGRQNFGISIDPDWNMLRVEWKPMLFCFLKTERALRLLMEEKREEAFTFSHTEDCLRAIRRQRLHAALNLENKIDRHIKWSLRLLRPLWGIGGPRDPSTLDPVERDAVRFLLLQRRAAAMSVQEIAHLNQLAEDYEGLVNMVKTFGGYAKTLQSHLVRRTDQDMMYEEVAQEVLDYHRIPINPIVWPEKLREDIEVRVRKGKAQKHILERMQALMSDSMEALVPPEYVFDAMDSDF</sequence>
<dbReference type="Gene3D" id="1.20.1280.50">
    <property type="match status" value="1"/>
</dbReference>
<proteinExistence type="predicted"/>
<dbReference type="OMA" id="LRWCIRL"/>
<name>A0A1Y2LN55_EPING</name>